<dbReference type="PANTHER" id="PTHR10773">
    <property type="entry name" value="DNA-DIRECTED RNA POLYMERASES I, II, AND III SUBUNIT RPABC2"/>
    <property type="match status" value="1"/>
</dbReference>
<name>A0A9N9RH58_9NEOP</name>
<evidence type="ECO:0000256" key="1">
    <source>
        <dbReference type="SAM" id="MobiDB-lite"/>
    </source>
</evidence>
<dbReference type="OrthoDB" id="7462948at2759"/>
<evidence type="ECO:0000313" key="3">
    <source>
        <dbReference type="Proteomes" id="UP001153714"/>
    </source>
</evidence>
<proteinExistence type="predicted"/>
<reference evidence="2" key="2">
    <citation type="submission" date="2022-10" db="EMBL/GenBank/DDBJ databases">
        <authorList>
            <consortium name="ENA_rothamsted_submissions"/>
            <consortium name="culmorum"/>
            <person name="King R."/>
        </authorList>
    </citation>
    <scope>NUCLEOTIDE SEQUENCE</scope>
</reference>
<dbReference type="Proteomes" id="UP001153714">
    <property type="component" value="Chromosome 9"/>
</dbReference>
<reference evidence="2" key="1">
    <citation type="submission" date="2021-12" db="EMBL/GenBank/DDBJ databases">
        <authorList>
            <person name="King R."/>
        </authorList>
    </citation>
    <scope>NUCLEOTIDE SEQUENCE</scope>
</reference>
<accession>A0A9N9RH58</accession>
<protein>
    <submittedName>
        <fullName evidence="2">Uncharacterized protein</fullName>
    </submittedName>
</protein>
<dbReference type="AlphaFoldDB" id="A0A9N9RH58"/>
<keyword evidence="3" id="KW-1185">Reference proteome</keyword>
<dbReference type="EMBL" id="OU893340">
    <property type="protein sequence ID" value="CAG9796658.1"/>
    <property type="molecule type" value="Genomic_DNA"/>
</dbReference>
<feature type="region of interest" description="Disordered" evidence="1">
    <location>
        <begin position="41"/>
        <end position="62"/>
    </location>
</feature>
<gene>
    <name evidence="2" type="ORF">DIATSA_LOCUS13827</name>
</gene>
<organism evidence="2 3">
    <name type="scientific">Diatraea saccharalis</name>
    <name type="common">sugarcane borer</name>
    <dbReference type="NCBI Taxonomy" id="40085"/>
    <lineage>
        <taxon>Eukaryota</taxon>
        <taxon>Metazoa</taxon>
        <taxon>Ecdysozoa</taxon>
        <taxon>Arthropoda</taxon>
        <taxon>Hexapoda</taxon>
        <taxon>Insecta</taxon>
        <taxon>Pterygota</taxon>
        <taxon>Neoptera</taxon>
        <taxon>Endopterygota</taxon>
        <taxon>Lepidoptera</taxon>
        <taxon>Glossata</taxon>
        <taxon>Ditrysia</taxon>
        <taxon>Pyraloidea</taxon>
        <taxon>Crambidae</taxon>
        <taxon>Crambinae</taxon>
        <taxon>Diatraea</taxon>
    </lineage>
</organism>
<sequence length="439" mass="50183">MSNPAAKSRMKKIMQLISPLPISEDSNSGTAFPENIQQDAEAPALDQISPTDSYSDIDMDPIITDTTSPSLIDYICDTDLNSELNTNSLLTLLPQTKLVEYSDSDTENTYTLLDLDNQNIKDLTTYDSTLPAFIDQLIQPRTSSLFDQPEQNMSKNLETHDSIACIDSEDSWKPASSSSVSDDDKSVQTIEEETSVEDDRNNIFENYWGLGCDKRQKDFLLSCAKEKPIGRKRSSSNIRKISYDYFISYNGQKVKVTYLLPGHTMMPVDSIHSTIENFVRNKTVWAPSEWPTMITNARNKPRNYIINVLNYGDFMDWKNFSQALLPAKFKINFSSLRAVQFHKNNPIIKFQYGFFEDSDNYEINMDFIIRSRANKAIVEKGPTPLYVEELKLSSAKYQDLQDLCNKNVIPNRYHQEYLSMKHDGNVRDALAETDEDEEI</sequence>
<dbReference type="PANTHER" id="PTHR10773:SF19">
    <property type="match status" value="1"/>
</dbReference>
<evidence type="ECO:0000313" key="2">
    <source>
        <dbReference type="EMBL" id="CAG9796658.1"/>
    </source>
</evidence>